<organism evidence="1 2">
    <name type="scientific">Trichomalopsis sarcophagae</name>
    <dbReference type="NCBI Taxonomy" id="543379"/>
    <lineage>
        <taxon>Eukaryota</taxon>
        <taxon>Metazoa</taxon>
        <taxon>Ecdysozoa</taxon>
        <taxon>Arthropoda</taxon>
        <taxon>Hexapoda</taxon>
        <taxon>Insecta</taxon>
        <taxon>Pterygota</taxon>
        <taxon>Neoptera</taxon>
        <taxon>Endopterygota</taxon>
        <taxon>Hymenoptera</taxon>
        <taxon>Apocrita</taxon>
        <taxon>Proctotrupomorpha</taxon>
        <taxon>Chalcidoidea</taxon>
        <taxon>Pteromalidae</taxon>
        <taxon>Pteromalinae</taxon>
        <taxon>Trichomalopsis</taxon>
    </lineage>
</organism>
<keyword evidence="2" id="KW-1185">Reference proteome</keyword>
<sequence length="37" mass="4207">MFVYTDYACATLYINSQDNAFIAQSVSALRNRKVCKT</sequence>
<comment type="caution">
    <text evidence="1">The sequence shown here is derived from an EMBL/GenBank/DDBJ whole genome shotgun (WGS) entry which is preliminary data.</text>
</comment>
<reference evidence="1 2" key="1">
    <citation type="journal article" date="2017" name="Curr. Biol.">
        <title>The Evolution of Venom by Co-option of Single-Copy Genes.</title>
        <authorList>
            <person name="Martinson E.O."/>
            <person name="Mrinalini"/>
            <person name="Kelkar Y.D."/>
            <person name="Chang C.H."/>
            <person name="Werren J.H."/>
        </authorList>
    </citation>
    <scope>NUCLEOTIDE SEQUENCE [LARGE SCALE GENOMIC DNA]</scope>
    <source>
        <strain evidence="1 2">Alberta</strain>
        <tissue evidence="1">Whole body</tissue>
    </source>
</reference>
<proteinExistence type="predicted"/>
<evidence type="ECO:0000313" key="2">
    <source>
        <dbReference type="Proteomes" id="UP000215335"/>
    </source>
</evidence>
<accession>A0A232EZ44</accession>
<gene>
    <name evidence="1" type="ORF">TSAR_003928</name>
</gene>
<name>A0A232EZ44_9HYME</name>
<dbReference type="AlphaFoldDB" id="A0A232EZ44"/>
<dbReference type="Proteomes" id="UP000215335">
    <property type="component" value="Unassembled WGS sequence"/>
</dbReference>
<protein>
    <submittedName>
        <fullName evidence="1">Uncharacterized protein</fullName>
    </submittedName>
</protein>
<dbReference type="EMBL" id="NNAY01001541">
    <property type="protein sequence ID" value="OXU23641.1"/>
    <property type="molecule type" value="Genomic_DNA"/>
</dbReference>
<evidence type="ECO:0000313" key="1">
    <source>
        <dbReference type="EMBL" id="OXU23641.1"/>
    </source>
</evidence>